<dbReference type="Pfam" id="PF03732">
    <property type="entry name" value="Retrotrans_gag"/>
    <property type="match status" value="1"/>
</dbReference>
<evidence type="ECO:0000259" key="3">
    <source>
        <dbReference type="Pfam" id="PF03732"/>
    </source>
</evidence>
<name>A0A371GF10_MUCPR</name>
<keyword evidence="1" id="KW-0175">Coiled coil</keyword>
<dbReference type="OrthoDB" id="1750196at2759"/>
<comment type="caution">
    <text evidence="4">The sequence shown here is derived from an EMBL/GenBank/DDBJ whole genome shotgun (WGS) entry which is preliminary data.</text>
</comment>
<organism evidence="4 5">
    <name type="scientific">Mucuna pruriens</name>
    <name type="common">Velvet bean</name>
    <name type="synonym">Dolichos pruriens</name>
    <dbReference type="NCBI Taxonomy" id="157652"/>
    <lineage>
        <taxon>Eukaryota</taxon>
        <taxon>Viridiplantae</taxon>
        <taxon>Streptophyta</taxon>
        <taxon>Embryophyta</taxon>
        <taxon>Tracheophyta</taxon>
        <taxon>Spermatophyta</taxon>
        <taxon>Magnoliopsida</taxon>
        <taxon>eudicotyledons</taxon>
        <taxon>Gunneridae</taxon>
        <taxon>Pentapetalae</taxon>
        <taxon>rosids</taxon>
        <taxon>fabids</taxon>
        <taxon>Fabales</taxon>
        <taxon>Fabaceae</taxon>
        <taxon>Papilionoideae</taxon>
        <taxon>50 kb inversion clade</taxon>
        <taxon>NPAAA clade</taxon>
        <taxon>indigoferoid/millettioid clade</taxon>
        <taxon>Phaseoleae</taxon>
        <taxon>Mucuna</taxon>
    </lineage>
</organism>
<dbReference type="InterPro" id="IPR005162">
    <property type="entry name" value="Retrotrans_gag_dom"/>
</dbReference>
<sequence>MACQLGLNGHSQKSPGCRRHDRPHKDTIENSRVLGVVIKDIEQAIEDLEQQNLELRTEIGQMKKRIDEMFELLTLNTTLNAATSAQGPNPNTVVTTQGTPTYPPRFTPQYGMPLGWNSNTKGQAPMEGHEQVGNSTTRATQGSGASLLLIYAMGPYAQAMGALNLANPSGKVGPTSRAQAVTPSDDKKINSFKEWMRIIEGTDSHGLDATDLCLMSDITLLADFKAPKFEKYKGSSCPQVHLAMYYRKMAAYIHQDKILVHYFQDSLTGAALSWYVSLEKGQVNTWRDLAEAFVCQYNYNVAMAPDRSRLQNLSKTEFEGFKNYAERWRELVAQV</sequence>
<reference evidence="4" key="1">
    <citation type="submission" date="2018-05" db="EMBL/GenBank/DDBJ databases">
        <title>Draft genome of Mucuna pruriens seed.</title>
        <authorList>
            <person name="Nnadi N.E."/>
            <person name="Vos R."/>
            <person name="Hasami M.H."/>
            <person name="Devisetty U.K."/>
            <person name="Aguiy J.C."/>
        </authorList>
    </citation>
    <scope>NUCLEOTIDE SEQUENCE [LARGE SCALE GENOMIC DNA]</scope>
    <source>
        <strain evidence="4">JCA_2017</strain>
    </source>
</reference>
<keyword evidence="5" id="KW-1185">Reference proteome</keyword>
<dbReference type="EMBL" id="QJKJ01005766">
    <property type="protein sequence ID" value="RDX89106.1"/>
    <property type="molecule type" value="Genomic_DNA"/>
</dbReference>
<dbReference type="AlphaFoldDB" id="A0A371GF10"/>
<protein>
    <recommendedName>
        <fullName evidence="3">Retrotransposon gag domain-containing protein</fullName>
    </recommendedName>
</protein>
<evidence type="ECO:0000313" key="5">
    <source>
        <dbReference type="Proteomes" id="UP000257109"/>
    </source>
</evidence>
<gene>
    <name evidence="4" type="ORF">CR513_29207</name>
</gene>
<feature type="compositionally biased region" description="Polar residues" evidence="2">
    <location>
        <begin position="84"/>
        <end position="100"/>
    </location>
</feature>
<feature type="domain" description="Retrotransposon gag" evidence="3">
    <location>
        <begin position="263"/>
        <end position="335"/>
    </location>
</feature>
<evidence type="ECO:0000313" key="4">
    <source>
        <dbReference type="EMBL" id="RDX89106.1"/>
    </source>
</evidence>
<proteinExistence type="predicted"/>
<dbReference type="PANTHER" id="PTHR33223:SF8">
    <property type="entry name" value="OS04G0172440 PROTEIN"/>
    <property type="match status" value="1"/>
</dbReference>
<feature type="region of interest" description="Disordered" evidence="2">
    <location>
        <begin position="1"/>
        <end position="28"/>
    </location>
</feature>
<feature type="coiled-coil region" evidence="1">
    <location>
        <begin position="38"/>
        <end position="65"/>
    </location>
</feature>
<feature type="non-terminal residue" evidence="4">
    <location>
        <position position="1"/>
    </location>
</feature>
<feature type="region of interest" description="Disordered" evidence="2">
    <location>
        <begin position="83"/>
        <end position="103"/>
    </location>
</feature>
<evidence type="ECO:0000256" key="1">
    <source>
        <dbReference type="SAM" id="Coils"/>
    </source>
</evidence>
<accession>A0A371GF10</accession>
<dbReference type="PANTHER" id="PTHR33223">
    <property type="entry name" value="CCHC-TYPE DOMAIN-CONTAINING PROTEIN"/>
    <property type="match status" value="1"/>
</dbReference>
<dbReference type="Proteomes" id="UP000257109">
    <property type="component" value="Unassembled WGS sequence"/>
</dbReference>
<evidence type="ECO:0000256" key="2">
    <source>
        <dbReference type="SAM" id="MobiDB-lite"/>
    </source>
</evidence>